<evidence type="ECO:0000256" key="5">
    <source>
        <dbReference type="SAM" id="MobiDB-lite"/>
    </source>
</evidence>
<feature type="signal peptide" evidence="6">
    <location>
        <begin position="1"/>
        <end position="20"/>
    </location>
</feature>
<dbReference type="SUPFAM" id="SSF51445">
    <property type="entry name" value="(Trans)glycosidases"/>
    <property type="match status" value="1"/>
</dbReference>
<organism evidence="8 9">
    <name type="scientific">Marasmius crinis-equi</name>
    <dbReference type="NCBI Taxonomy" id="585013"/>
    <lineage>
        <taxon>Eukaryota</taxon>
        <taxon>Fungi</taxon>
        <taxon>Dikarya</taxon>
        <taxon>Basidiomycota</taxon>
        <taxon>Agaricomycotina</taxon>
        <taxon>Agaricomycetes</taxon>
        <taxon>Agaricomycetidae</taxon>
        <taxon>Agaricales</taxon>
        <taxon>Marasmiineae</taxon>
        <taxon>Marasmiaceae</taxon>
        <taxon>Marasmius</taxon>
    </lineage>
</organism>
<gene>
    <name evidence="8" type="primary">EXG3</name>
    <name evidence="8" type="ORF">V5O48_008678</name>
</gene>
<dbReference type="PANTHER" id="PTHR31297:SF43">
    <property type="entry name" value="GLUCAN 1,3-BETA-GLUCOSIDASE 3"/>
    <property type="match status" value="1"/>
</dbReference>
<comment type="similarity">
    <text evidence="1 4">Belongs to the glycosyl hydrolase 5 (cellulase A) family.</text>
</comment>
<keyword evidence="6" id="KW-0732">Signal</keyword>
<evidence type="ECO:0000256" key="3">
    <source>
        <dbReference type="ARBA" id="ARBA00023295"/>
    </source>
</evidence>
<evidence type="ECO:0000256" key="1">
    <source>
        <dbReference type="ARBA" id="ARBA00005641"/>
    </source>
</evidence>
<evidence type="ECO:0000313" key="9">
    <source>
        <dbReference type="Proteomes" id="UP001465976"/>
    </source>
</evidence>
<evidence type="ECO:0000256" key="2">
    <source>
        <dbReference type="ARBA" id="ARBA00022801"/>
    </source>
</evidence>
<proteinExistence type="inferred from homology"/>
<comment type="caution">
    <text evidence="8">The sequence shown here is derived from an EMBL/GenBank/DDBJ whole genome shotgun (WGS) entry which is preliminary data.</text>
</comment>
<protein>
    <submittedName>
        <fullName evidence="8">Glucan 1,3-beta-glucosidase 3</fullName>
        <ecNumber evidence="8">3.2.1.58</ecNumber>
    </submittedName>
</protein>
<name>A0ABR3FDC4_9AGAR</name>
<keyword evidence="9" id="KW-1185">Reference proteome</keyword>
<sequence>MHVAATPLLILILRVSYTLSTGNSLSWRVSKDEDPSHQAELRPRHPHINLEPVEEDWSLSARDQVQNHSAISSRTDRRKCHNKDARFSYSPPPIVVPPLTPFDPLLSTVYRYRHQKSVNLGAWFVAEQWMSPSIFECAHGPQAAELDITSGPNGEPILQKHWDTFITQPDFDYLASIGINTVRLPIGYWSLGPAFCQDTPFQDVSHVYADSWNRVLRTLQMAEDAGIGVLVDLHDGHVGLFENQDNMDKTISVLEFLVGQLAPLNNVVGVQILNEPNDDPKLIPFYSDAITKMRAVSAEAAELPLYIHDAFNLPKYIDFVNNRTDFVVLDHHSYFVFTPSDAAEPASQHTSDINTQVSDELKSNLPRHNVVVGEWSCALTPESLEHEENKDQSVRDFCRTQLDVYTEDTAGWAFWSYKTEDCEQDPAWCFRSAVQTGALPDTFFSYNVSDPSFLTHILGRPLAAPKPSPRAVQDDARSLDLPRALFDSFDNLRDSKSTPGSPEDKGFSDGHKTAKQFATHGLSKLGFVGQYISHLLESKQAGVDPGNEDECKRYEDAFVRGLKHGEEQVAQLIATHDL</sequence>
<dbReference type="InterPro" id="IPR050386">
    <property type="entry name" value="Glycosyl_hydrolase_5"/>
</dbReference>
<dbReference type="EMBL" id="JBAHYK010000522">
    <property type="protein sequence ID" value="KAL0573271.1"/>
    <property type="molecule type" value="Genomic_DNA"/>
</dbReference>
<dbReference type="Gene3D" id="3.20.20.80">
    <property type="entry name" value="Glycosidases"/>
    <property type="match status" value="1"/>
</dbReference>
<dbReference type="InterPro" id="IPR001547">
    <property type="entry name" value="Glyco_hydro_5"/>
</dbReference>
<evidence type="ECO:0000256" key="6">
    <source>
        <dbReference type="SAM" id="SignalP"/>
    </source>
</evidence>
<dbReference type="Pfam" id="PF00150">
    <property type="entry name" value="Cellulase"/>
    <property type="match status" value="1"/>
</dbReference>
<evidence type="ECO:0000259" key="7">
    <source>
        <dbReference type="Pfam" id="PF00150"/>
    </source>
</evidence>
<dbReference type="PANTHER" id="PTHR31297">
    <property type="entry name" value="GLUCAN ENDO-1,6-BETA-GLUCOSIDASE B"/>
    <property type="match status" value="1"/>
</dbReference>
<feature type="region of interest" description="Disordered" evidence="5">
    <location>
        <begin position="490"/>
        <end position="511"/>
    </location>
</feature>
<evidence type="ECO:0000256" key="4">
    <source>
        <dbReference type="RuleBase" id="RU361153"/>
    </source>
</evidence>
<dbReference type="Proteomes" id="UP001465976">
    <property type="component" value="Unassembled WGS sequence"/>
</dbReference>
<evidence type="ECO:0000313" key="8">
    <source>
        <dbReference type="EMBL" id="KAL0573271.1"/>
    </source>
</evidence>
<dbReference type="GO" id="GO:0004338">
    <property type="term" value="F:glucan exo-1,3-beta-glucosidase activity"/>
    <property type="evidence" value="ECO:0007669"/>
    <property type="project" value="UniProtKB-EC"/>
</dbReference>
<feature type="chain" id="PRO_5045201693" evidence="6">
    <location>
        <begin position="21"/>
        <end position="578"/>
    </location>
</feature>
<keyword evidence="2 4" id="KW-0378">Hydrolase</keyword>
<keyword evidence="3 4" id="KW-0326">Glycosidase</keyword>
<reference evidence="8 9" key="1">
    <citation type="submission" date="2024-02" db="EMBL/GenBank/DDBJ databases">
        <title>A draft genome for the cacao thread blight pathogen Marasmius crinis-equi.</title>
        <authorList>
            <person name="Cohen S.P."/>
            <person name="Baruah I.K."/>
            <person name="Amoako-Attah I."/>
            <person name="Bukari Y."/>
            <person name="Meinhardt L.W."/>
            <person name="Bailey B.A."/>
        </authorList>
    </citation>
    <scope>NUCLEOTIDE SEQUENCE [LARGE SCALE GENOMIC DNA]</scope>
    <source>
        <strain evidence="8 9">GH-76</strain>
    </source>
</reference>
<feature type="domain" description="Glycoside hydrolase family 5" evidence="7">
    <location>
        <begin position="160"/>
        <end position="419"/>
    </location>
</feature>
<accession>A0ABR3FDC4</accession>
<dbReference type="EC" id="3.2.1.58" evidence="8"/>
<dbReference type="InterPro" id="IPR017853">
    <property type="entry name" value="GH"/>
</dbReference>